<dbReference type="CTD" id="112441434"/>
<dbReference type="CDD" id="cd22293">
    <property type="entry name" value="RBD_SHLD3_N"/>
    <property type="match status" value="1"/>
</dbReference>
<dbReference type="InterPro" id="IPR039996">
    <property type="entry name" value="Shieldin_RINN1"/>
</dbReference>
<evidence type="ECO:0000313" key="3">
    <source>
        <dbReference type="RefSeq" id="XP_017324331.1"/>
    </source>
</evidence>
<proteinExistence type="predicted"/>
<dbReference type="GO" id="GO:0045830">
    <property type="term" value="P:positive regulation of isotype switching"/>
    <property type="evidence" value="ECO:0007669"/>
    <property type="project" value="TreeGrafter"/>
</dbReference>
<gene>
    <name evidence="2 3 4" type="primary">zgc:101664</name>
</gene>
<evidence type="ECO:0000313" key="4">
    <source>
        <dbReference type="RefSeq" id="XP_017324332.1"/>
    </source>
</evidence>
<dbReference type="GeneID" id="108265953"/>
<dbReference type="KEGG" id="ipu:108265953"/>
<dbReference type="GO" id="GO:2001034">
    <property type="term" value="P:positive regulation of double-strand break repair via nonhomologous end joining"/>
    <property type="evidence" value="ECO:0007669"/>
    <property type="project" value="TreeGrafter"/>
</dbReference>
<dbReference type="RefSeq" id="XP_017324331.1">
    <property type="nucleotide sequence ID" value="XM_017468842.3"/>
</dbReference>
<accession>A0A2D0R3E6</accession>
<name>A0A2D0R3E6_ICTPU</name>
<dbReference type="PANTHER" id="PTHR41404">
    <property type="entry name" value="SHIELDIN COMPLEX SUBUNIT 3"/>
    <property type="match status" value="1"/>
</dbReference>
<reference evidence="2 3" key="2">
    <citation type="submission" date="2025-04" db="UniProtKB">
        <authorList>
            <consortium name="RefSeq"/>
        </authorList>
    </citation>
    <scope>IDENTIFICATION</scope>
    <source>
        <tissue evidence="2 3">Blood</tissue>
    </source>
</reference>
<dbReference type="AlphaFoldDB" id="A0A2D0R3E6"/>
<protein>
    <submittedName>
        <fullName evidence="2 3">Shieldin complex subunit 3</fullName>
    </submittedName>
</protein>
<dbReference type="OrthoDB" id="5963356at2759"/>
<dbReference type="RefSeq" id="XP_017324330.1">
    <property type="nucleotide sequence ID" value="XM_017468841.2"/>
</dbReference>
<dbReference type="GeneTree" id="ENSGT00530000065159"/>
<dbReference type="GO" id="GO:2000042">
    <property type="term" value="P:negative regulation of double-strand break repair via homologous recombination"/>
    <property type="evidence" value="ECO:0007669"/>
    <property type="project" value="TreeGrafter"/>
</dbReference>
<evidence type="ECO:0000313" key="1">
    <source>
        <dbReference type="Proteomes" id="UP000221080"/>
    </source>
</evidence>
<dbReference type="RefSeq" id="XP_017324332.1">
    <property type="nucleotide sequence ID" value="XM_017468843.3"/>
</dbReference>
<organism evidence="1 2">
    <name type="scientific">Ictalurus punctatus</name>
    <name type="common">Channel catfish</name>
    <name type="synonym">Silurus punctatus</name>
    <dbReference type="NCBI Taxonomy" id="7998"/>
    <lineage>
        <taxon>Eukaryota</taxon>
        <taxon>Metazoa</taxon>
        <taxon>Chordata</taxon>
        <taxon>Craniata</taxon>
        <taxon>Vertebrata</taxon>
        <taxon>Euteleostomi</taxon>
        <taxon>Actinopterygii</taxon>
        <taxon>Neopterygii</taxon>
        <taxon>Teleostei</taxon>
        <taxon>Ostariophysi</taxon>
        <taxon>Siluriformes</taxon>
        <taxon>Ictaluridae</taxon>
        <taxon>Ictalurus</taxon>
    </lineage>
</organism>
<sequence>MVIGCMDVCLHYKSHQDKSNDFVSISEKALEVFPRRVLPVFTPWFPSGTDRSCPIKPKKDPPVISLNQQESSEFLPRQPEFVFSSSRCTDDQEKFVDTSKRRLISIPAPADEQPKADFENVAKRCKRSWSVYPPKKKTPQRTQYISRQFQKTVQRYGLDLHQRAKWIISELNCAPQSIEEVWSKLNQAIKQSRLPTCNANYQRNLIQIWVYSDISYCEYIGNFLRENFQLSGELTLAVHKLGDIFKL</sequence>
<dbReference type="Proteomes" id="UP000221080">
    <property type="component" value="Chromosome 5"/>
</dbReference>
<dbReference type="PANTHER" id="PTHR41404:SF1">
    <property type="entry name" value="SHIELDIN COMPLEX SUBUNIT 3"/>
    <property type="match status" value="1"/>
</dbReference>
<evidence type="ECO:0000313" key="2">
    <source>
        <dbReference type="RefSeq" id="XP_017324330.1"/>
    </source>
</evidence>
<keyword evidence="1" id="KW-1185">Reference proteome</keyword>
<dbReference type="STRING" id="7998.ENSIPUP00000037499"/>
<reference evidence="1" key="1">
    <citation type="journal article" date="2016" name="Nat. Commun.">
        <title>The channel catfish genome sequence provides insights into the evolution of scale formation in teleosts.</title>
        <authorList>
            <person name="Liu Z."/>
            <person name="Liu S."/>
            <person name="Yao J."/>
            <person name="Bao L."/>
            <person name="Zhang J."/>
            <person name="Li Y."/>
            <person name="Jiang C."/>
            <person name="Sun L."/>
            <person name="Wang R."/>
            <person name="Zhang Y."/>
            <person name="Zhou T."/>
            <person name="Zeng Q."/>
            <person name="Fu Q."/>
            <person name="Gao S."/>
            <person name="Li N."/>
            <person name="Koren S."/>
            <person name="Jiang Y."/>
            <person name="Zimin A."/>
            <person name="Xu P."/>
            <person name="Phillippy A.M."/>
            <person name="Geng X."/>
            <person name="Song L."/>
            <person name="Sun F."/>
            <person name="Li C."/>
            <person name="Wang X."/>
            <person name="Chen A."/>
            <person name="Jin Y."/>
            <person name="Yuan Z."/>
            <person name="Yang Y."/>
            <person name="Tan S."/>
            <person name="Peatman E."/>
            <person name="Lu J."/>
            <person name="Qin Z."/>
            <person name="Dunham R."/>
            <person name="Li Z."/>
            <person name="Sonstegard T."/>
            <person name="Feng J."/>
            <person name="Danzmann R.G."/>
            <person name="Schroeder S."/>
            <person name="Scheffler B."/>
            <person name="Duke M.V."/>
            <person name="Ballard L."/>
            <person name="Kucuktas H."/>
            <person name="Kaltenboeck L."/>
            <person name="Liu H."/>
            <person name="Armbruster J."/>
            <person name="Xie Y."/>
            <person name="Kirby M.L."/>
            <person name="Tian Y."/>
            <person name="Flanagan M.E."/>
            <person name="Mu W."/>
            <person name="Waldbieser G.C."/>
        </authorList>
    </citation>
    <scope>NUCLEOTIDE SEQUENCE [LARGE SCALE GENOMIC DNA]</scope>
    <source>
        <strain evidence="1">SDA103</strain>
    </source>
</reference>